<dbReference type="PROSITE" id="PS51257">
    <property type="entry name" value="PROKAR_LIPOPROTEIN"/>
    <property type="match status" value="1"/>
</dbReference>
<evidence type="ECO:0000256" key="1">
    <source>
        <dbReference type="ARBA" id="ARBA00005375"/>
    </source>
</evidence>
<feature type="chain" id="PRO_5027813935" evidence="2">
    <location>
        <begin position="22"/>
        <end position="448"/>
    </location>
</feature>
<proteinExistence type="inferred from homology"/>
<dbReference type="SUPFAM" id="SSF53254">
    <property type="entry name" value="Phosphoglycerate mutase-like"/>
    <property type="match status" value="1"/>
</dbReference>
<dbReference type="InterPro" id="IPR000560">
    <property type="entry name" value="His_Pase_clade-2"/>
</dbReference>
<gene>
    <name evidence="4" type="primary">LOC116299823</name>
</gene>
<organism evidence="3 4">
    <name type="scientific">Actinia tenebrosa</name>
    <name type="common">Australian red waratah sea anemone</name>
    <dbReference type="NCBI Taxonomy" id="6105"/>
    <lineage>
        <taxon>Eukaryota</taxon>
        <taxon>Metazoa</taxon>
        <taxon>Cnidaria</taxon>
        <taxon>Anthozoa</taxon>
        <taxon>Hexacorallia</taxon>
        <taxon>Actiniaria</taxon>
        <taxon>Actiniidae</taxon>
        <taxon>Actinia</taxon>
    </lineage>
</organism>
<evidence type="ECO:0000313" key="3">
    <source>
        <dbReference type="Proteomes" id="UP000515163"/>
    </source>
</evidence>
<dbReference type="GO" id="GO:0016791">
    <property type="term" value="F:phosphatase activity"/>
    <property type="evidence" value="ECO:0007669"/>
    <property type="project" value="TreeGrafter"/>
</dbReference>
<evidence type="ECO:0000313" key="4">
    <source>
        <dbReference type="RefSeq" id="XP_031564393.1"/>
    </source>
</evidence>
<dbReference type="PANTHER" id="PTHR11567">
    <property type="entry name" value="ACID PHOSPHATASE-RELATED"/>
    <property type="match status" value="1"/>
</dbReference>
<feature type="signal peptide" evidence="2">
    <location>
        <begin position="1"/>
        <end position="21"/>
    </location>
</feature>
<dbReference type="RefSeq" id="XP_031564393.1">
    <property type="nucleotide sequence ID" value="XM_031708533.1"/>
</dbReference>
<comment type="similarity">
    <text evidence="1">Belongs to the histidine acid phosphatase family.</text>
</comment>
<protein>
    <submittedName>
        <fullName evidence="4">Counting factor 60-like</fullName>
    </submittedName>
</protein>
<dbReference type="Proteomes" id="UP000515163">
    <property type="component" value="Unplaced"/>
</dbReference>
<dbReference type="KEGG" id="aten:116299823"/>
<dbReference type="OrthoDB" id="10257284at2759"/>
<dbReference type="InParanoid" id="A0A6P8I8L1"/>
<accession>A0A6P8I8L1</accession>
<dbReference type="CDD" id="cd07061">
    <property type="entry name" value="HP_HAP_like"/>
    <property type="match status" value="1"/>
</dbReference>
<evidence type="ECO:0000256" key="2">
    <source>
        <dbReference type="SAM" id="SignalP"/>
    </source>
</evidence>
<dbReference type="Pfam" id="PF00328">
    <property type="entry name" value="His_Phos_2"/>
    <property type="match status" value="1"/>
</dbReference>
<dbReference type="AlphaFoldDB" id="A0A6P8I8L1"/>
<reference evidence="4" key="1">
    <citation type="submission" date="2025-08" db="UniProtKB">
        <authorList>
            <consortium name="RefSeq"/>
        </authorList>
    </citation>
    <scope>IDENTIFICATION</scope>
</reference>
<dbReference type="GeneID" id="116299823"/>
<dbReference type="Gene3D" id="3.40.50.1240">
    <property type="entry name" value="Phosphoglycerate mutase-like"/>
    <property type="match status" value="1"/>
</dbReference>
<sequence length="448" mass="51583">MEDIKVLAALSLACLLSFASCLPEYCGRDADSDHEPNVVPKVAGFDLKQVSVVIRHGDRTRAGYSGPCWDNDEAVWDCLLTSSSLPAIKHDQHFQTIDRVYRKVYMEDHEPMQGDCALGVLTFKGYKQQELNGQTLRNLYVKSGFLKQNYSYTDIYVRSDDESRTMQSAQSLMLGMYPPSTIMSDRTHVLDINTRDQTFDNIEPNARLCPKLSEYNRDFLKSPEWQNHYNSVVKPLLEEVRKAIGVNRSLTMENLQDLVDCVHTHQCHGYEIPPGITDSLFQRMVNEVLYFWNSQYRYPSIQQFAKAGIGFLVNDMWQAMQKIMEGKGKKFLLYSGHDLTLGTLLMAFNISEGKWPPYASMFRLELYQNTAAAQQNSKQQESFAVKVIYNDQERKLPFCDASPCSMAQFEKYVNSIIPKDPETECKVSDPEVLRHPLKLLRHMMYEWM</sequence>
<dbReference type="PANTHER" id="PTHR11567:SF202">
    <property type="entry name" value="LYSOPHOSPHATIDIC ACID PHOSPHATASE TYPE 6"/>
    <property type="match status" value="1"/>
</dbReference>
<keyword evidence="2" id="KW-0732">Signal</keyword>
<name>A0A6P8I8L1_ACTTE</name>
<dbReference type="InterPro" id="IPR050645">
    <property type="entry name" value="Histidine_acid_phosphatase"/>
</dbReference>
<keyword evidence="3" id="KW-1185">Reference proteome</keyword>
<dbReference type="InterPro" id="IPR029033">
    <property type="entry name" value="His_PPase_superfam"/>
</dbReference>